<dbReference type="Gramene" id="PNT76351">
    <property type="protein sequence ID" value="PNT76351"/>
    <property type="gene ID" value="BRADI_1g47387v3"/>
</dbReference>
<reference evidence="2 3" key="1">
    <citation type="journal article" date="2010" name="Nature">
        <title>Genome sequencing and analysis of the model grass Brachypodium distachyon.</title>
        <authorList>
            <consortium name="International Brachypodium Initiative"/>
        </authorList>
    </citation>
    <scope>NUCLEOTIDE SEQUENCE [LARGE SCALE GENOMIC DNA]</scope>
    <source>
        <strain evidence="2">Bd21</strain>
        <strain evidence="3">cv. Bd21</strain>
    </source>
</reference>
<dbReference type="GeneID" id="100824454"/>
<dbReference type="SUPFAM" id="SSF56300">
    <property type="entry name" value="Metallo-dependent phosphatases"/>
    <property type="match status" value="1"/>
</dbReference>
<evidence type="ECO:0000313" key="3">
    <source>
        <dbReference type="EnsemblPlants" id="KQK19284"/>
    </source>
</evidence>
<reference evidence="3" key="3">
    <citation type="submission" date="2018-08" db="UniProtKB">
        <authorList>
            <consortium name="EnsemblPlants"/>
        </authorList>
    </citation>
    <scope>IDENTIFICATION</scope>
    <source>
        <strain evidence="3">cv. Bd21</strain>
    </source>
</reference>
<dbReference type="EnsemblPlants" id="KQK19284">
    <property type="protein sequence ID" value="KQK19284"/>
    <property type="gene ID" value="BRADI_1g47387v3"/>
</dbReference>
<dbReference type="KEGG" id="bdi:100824454"/>
<evidence type="ECO:0000313" key="2">
    <source>
        <dbReference type="EMBL" id="KQK19284.1"/>
    </source>
</evidence>
<evidence type="ECO:0000313" key="4">
    <source>
        <dbReference type="Proteomes" id="UP000008810"/>
    </source>
</evidence>
<dbReference type="RefSeq" id="XP_010227950.1">
    <property type="nucleotide sequence ID" value="XM_010229648.3"/>
</dbReference>
<dbReference type="EMBL" id="CM000880">
    <property type="protein sequence ID" value="KQK19284.1"/>
    <property type="molecule type" value="Genomic_DNA"/>
</dbReference>
<dbReference type="AlphaFoldDB" id="A0A0Q3K4A1"/>
<dbReference type="OrthoDB" id="411211at2759"/>
<organism evidence="2">
    <name type="scientific">Brachypodium distachyon</name>
    <name type="common">Purple false brome</name>
    <name type="synonym">Trachynia distachya</name>
    <dbReference type="NCBI Taxonomy" id="15368"/>
    <lineage>
        <taxon>Eukaryota</taxon>
        <taxon>Viridiplantae</taxon>
        <taxon>Streptophyta</taxon>
        <taxon>Embryophyta</taxon>
        <taxon>Tracheophyta</taxon>
        <taxon>Spermatophyta</taxon>
        <taxon>Magnoliopsida</taxon>
        <taxon>Liliopsida</taxon>
        <taxon>Poales</taxon>
        <taxon>Poaceae</taxon>
        <taxon>BOP clade</taxon>
        <taxon>Pooideae</taxon>
        <taxon>Stipodae</taxon>
        <taxon>Brachypodieae</taxon>
        <taxon>Brachypodium</taxon>
    </lineage>
</organism>
<sequence>MAGSAEPAMDEPAGHQGSRPPWRRTVAIQAAICLALYAAFSLGDPQLQPRGGGGAAALGRGGRGGVSFLSVAGGTREPAKQARLLRQMEHIAKAYEVKLVLDVAQFGDDTLWQDGSMYFQTLKIPWYSATSHGQIVDNFLKKVKMPYDQVLEIIGVDTGPLQETLRDGKISNSSREQITWLEQSLALTSSNWKIVVGYDSLVICNEVHAAETTKFYEPLRRIFEKYAVNAYLSTGGFCGHFHQDNSMLYIRNPRPGYQTNLDGFLLHTLSSLGMESLFINLEGEVVQRSVVHQQGRGFM</sequence>
<evidence type="ECO:0000256" key="1">
    <source>
        <dbReference type="SAM" id="MobiDB-lite"/>
    </source>
</evidence>
<dbReference type="Gene3D" id="3.60.21.10">
    <property type="match status" value="1"/>
</dbReference>
<dbReference type="EnsemblPlants" id="PNT76351">
    <property type="protein sequence ID" value="PNT76351"/>
    <property type="gene ID" value="BRADI_1g47387v3"/>
</dbReference>
<proteinExistence type="predicted"/>
<reference evidence="2" key="2">
    <citation type="submission" date="2017-06" db="EMBL/GenBank/DDBJ databases">
        <title>WGS assembly of Brachypodium distachyon.</title>
        <authorList>
            <consortium name="The International Brachypodium Initiative"/>
            <person name="Lucas S."/>
            <person name="Harmon-Smith M."/>
            <person name="Lail K."/>
            <person name="Tice H."/>
            <person name="Grimwood J."/>
            <person name="Bruce D."/>
            <person name="Barry K."/>
            <person name="Shu S."/>
            <person name="Lindquist E."/>
            <person name="Wang M."/>
            <person name="Pitluck S."/>
            <person name="Vogel J.P."/>
            <person name="Garvin D.F."/>
            <person name="Mockler T.C."/>
            <person name="Schmutz J."/>
            <person name="Rokhsar D."/>
            <person name="Bevan M.W."/>
        </authorList>
    </citation>
    <scope>NUCLEOTIDE SEQUENCE</scope>
    <source>
        <strain evidence="2">Bd21</strain>
    </source>
</reference>
<dbReference type="Gramene" id="KQK19284">
    <property type="protein sequence ID" value="KQK19284"/>
    <property type="gene ID" value="BRADI_1g47387v3"/>
</dbReference>
<protein>
    <submittedName>
        <fullName evidence="2 3">Uncharacterized protein</fullName>
    </submittedName>
</protein>
<dbReference type="ExpressionAtlas" id="A0A0Q3K4A1">
    <property type="expression patterns" value="baseline"/>
</dbReference>
<name>A0A0Q3K4A1_BRADI</name>
<dbReference type="Proteomes" id="UP000008810">
    <property type="component" value="Chromosome 1"/>
</dbReference>
<dbReference type="PANTHER" id="PTHR32254:SF5">
    <property type="entry name" value="CALCINEURIN-LIKE METALLO-PHOSPHOESTERASE SUPERFAMILY PROTEIN"/>
    <property type="match status" value="1"/>
</dbReference>
<feature type="region of interest" description="Disordered" evidence="1">
    <location>
        <begin position="1"/>
        <end position="21"/>
    </location>
</feature>
<accession>A0A0Q3K4A1</accession>
<keyword evidence="4" id="KW-1185">Reference proteome</keyword>
<dbReference type="PANTHER" id="PTHR32254">
    <property type="entry name" value="EXPRESSED PROTEIN"/>
    <property type="match status" value="1"/>
</dbReference>
<dbReference type="STRING" id="15368.A0A0Q3K4A1"/>
<dbReference type="EMBL" id="CM000880">
    <property type="protein sequence ID" value="PNT76351.1"/>
    <property type="molecule type" value="Genomic_DNA"/>
</dbReference>
<gene>
    <name evidence="3" type="primary">LOC100824454</name>
    <name evidence="2" type="ORF">BRADI_1g47387v3</name>
</gene>
<dbReference type="InterPro" id="IPR029052">
    <property type="entry name" value="Metallo-depent_PP-like"/>
</dbReference>